<accession>A0A0R2D7A2</accession>
<dbReference type="PRINTS" id="PR01011">
    <property type="entry name" value="GLUTPROXDASE"/>
</dbReference>
<evidence type="ECO:0000256" key="3">
    <source>
        <dbReference type="ARBA" id="ARBA00023002"/>
    </source>
</evidence>
<proteinExistence type="inferred from homology"/>
<dbReference type="Proteomes" id="UP000051015">
    <property type="component" value="Unassembled WGS sequence"/>
</dbReference>
<comment type="caution">
    <text evidence="6">The sequence shown here is derived from an EMBL/GenBank/DDBJ whole genome shotgun (WGS) entry which is preliminary data.</text>
</comment>
<dbReference type="InterPro" id="IPR029759">
    <property type="entry name" value="GPX_AS"/>
</dbReference>
<dbReference type="EMBL" id="AYZD01000015">
    <property type="protein sequence ID" value="KRM96395.1"/>
    <property type="molecule type" value="Genomic_DNA"/>
</dbReference>
<dbReference type="PIRSF" id="PIRSF000303">
    <property type="entry name" value="Glutathion_perox"/>
    <property type="match status" value="1"/>
</dbReference>
<organism evidence="6 7">
    <name type="scientific">Liquorilactobacillus aquaticus DSM 21051</name>
    <dbReference type="NCBI Taxonomy" id="1423725"/>
    <lineage>
        <taxon>Bacteria</taxon>
        <taxon>Bacillati</taxon>
        <taxon>Bacillota</taxon>
        <taxon>Bacilli</taxon>
        <taxon>Lactobacillales</taxon>
        <taxon>Lactobacillaceae</taxon>
        <taxon>Liquorilactobacillus</taxon>
    </lineage>
</organism>
<dbReference type="GO" id="GO:0034599">
    <property type="term" value="P:cellular response to oxidative stress"/>
    <property type="evidence" value="ECO:0007669"/>
    <property type="project" value="TreeGrafter"/>
</dbReference>
<dbReference type="PROSITE" id="PS00763">
    <property type="entry name" value="GLUTATHIONE_PEROXID_2"/>
    <property type="match status" value="1"/>
</dbReference>
<dbReference type="InterPro" id="IPR036249">
    <property type="entry name" value="Thioredoxin-like_sf"/>
</dbReference>
<dbReference type="STRING" id="1423725.FC19_GL000684"/>
<evidence type="ECO:0000256" key="2">
    <source>
        <dbReference type="ARBA" id="ARBA00022559"/>
    </source>
</evidence>
<evidence type="ECO:0000313" key="6">
    <source>
        <dbReference type="EMBL" id="KRM96395.1"/>
    </source>
</evidence>
<name>A0A0R2D7A2_9LACO</name>
<dbReference type="InterPro" id="IPR029760">
    <property type="entry name" value="GPX_CS"/>
</dbReference>
<dbReference type="PROSITE" id="PS51355">
    <property type="entry name" value="GLUTATHIONE_PEROXID_3"/>
    <property type="match status" value="1"/>
</dbReference>
<keyword evidence="2 5" id="KW-0575">Peroxidase</keyword>
<dbReference type="PATRIC" id="fig|1423725.3.peg.708"/>
<dbReference type="GO" id="GO:0004601">
    <property type="term" value="F:peroxidase activity"/>
    <property type="evidence" value="ECO:0007669"/>
    <property type="project" value="UniProtKB-KW"/>
</dbReference>
<dbReference type="AlphaFoldDB" id="A0A0R2D7A2"/>
<keyword evidence="3 5" id="KW-0560">Oxidoreductase</keyword>
<comment type="similarity">
    <text evidence="1 5">Belongs to the glutathione peroxidase family.</text>
</comment>
<protein>
    <recommendedName>
        <fullName evidence="5">Glutathione peroxidase</fullName>
    </recommendedName>
</protein>
<dbReference type="PROSITE" id="PS00460">
    <property type="entry name" value="GLUTATHIONE_PEROXID_1"/>
    <property type="match status" value="1"/>
</dbReference>
<sequence length="174" mass="19873">MIFALLLRIIHYTEGDIKMTIYDFEVTLDSGERYSLQRYAGHPLLIVNTATKCGLAPQFGKLEQLYKEYQTEGLIVLGFPSNQFHQEVKNSREAAETCRTTYGVTFPMHQIGDVNGEKALPLFKYLTTKENGMLGKAIKWNFTKFLINKEGIPVKRYAPTTDPSKIAIDIERLF</sequence>
<dbReference type="Gene3D" id="3.40.30.10">
    <property type="entry name" value="Glutaredoxin"/>
    <property type="match status" value="1"/>
</dbReference>
<gene>
    <name evidence="6" type="ORF">FC19_GL000684</name>
</gene>
<evidence type="ECO:0000256" key="4">
    <source>
        <dbReference type="PIRSR" id="PIRSR000303-1"/>
    </source>
</evidence>
<dbReference type="SUPFAM" id="SSF52833">
    <property type="entry name" value="Thioredoxin-like"/>
    <property type="match status" value="1"/>
</dbReference>
<evidence type="ECO:0000256" key="5">
    <source>
        <dbReference type="RuleBase" id="RU000499"/>
    </source>
</evidence>
<keyword evidence="7" id="KW-1185">Reference proteome</keyword>
<evidence type="ECO:0000256" key="1">
    <source>
        <dbReference type="ARBA" id="ARBA00006926"/>
    </source>
</evidence>
<dbReference type="PANTHER" id="PTHR11592:SF78">
    <property type="entry name" value="GLUTATHIONE PEROXIDASE"/>
    <property type="match status" value="1"/>
</dbReference>
<feature type="active site" evidence="4">
    <location>
        <position position="53"/>
    </location>
</feature>
<reference evidence="6 7" key="1">
    <citation type="journal article" date="2015" name="Genome Announc.">
        <title>Expanding the biotechnology potential of lactobacilli through comparative genomics of 213 strains and associated genera.</title>
        <authorList>
            <person name="Sun Z."/>
            <person name="Harris H.M."/>
            <person name="McCann A."/>
            <person name="Guo C."/>
            <person name="Argimon S."/>
            <person name="Zhang W."/>
            <person name="Yang X."/>
            <person name="Jeffery I.B."/>
            <person name="Cooney J.C."/>
            <person name="Kagawa T.F."/>
            <person name="Liu W."/>
            <person name="Song Y."/>
            <person name="Salvetti E."/>
            <person name="Wrobel A."/>
            <person name="Rasinkangas P."/>
            <person name="Parkhill J."/>
            <person name="Rea M.C."/>
            <person name="O'Sullivan O."/>
            <person name="Ritari J."/>
            <person name="Douillard F.P."/>
            <person name="Paul Ross R."/>
            <person name="Yang R."/>
            <person name="Briner A.E."/>
            <person name="Felis G.E."/>
            <person name="de Vos W.M."/>
            <person name="Barrangou R."/>
            <person name="Klaenhammer T.R."/>
            <person name="Caufield P.W."/>
            <person name="Cui Y."/>
            <person name="Zhang H."/>
            <person name="O'Toole P.W."/>
        </authorList>
    </citation>
    <scope>NUCLEOTIDE SEQUENCE [LARGE SCALE GENOMIC DNA]</scope>
    <source>
        <strain evidence="6 7">DSM 21051</strain>
    </source>
</reference>
<dbReference type="InterPro" id="IPR000889">
    <property type="entry name" value="Glutathione_peroxidase"/>
</dbReference>
<dbReference type="CDD" id="cd00340">
    <property type="entry name" value="GSH_Peroxidase"/>
    <property type="match status" value="1"/>
</dbReference>
<dbReference type="Pfam" id="PF00255">
    <property type="entry name" value="GSHPx"/>
    <property type="match status" value="1"/>
</dbReference>
<evidence type="ECO:0000313" key="7">
    <source>
        <dbReference type="Proteomes" id="UP000051015"/>
    </source>
</evidence>
<dbReference type="PANTHER" id="PTHR11592">
    <property type="entry name" value="GLUTATHIONE PEROXIDASE"/>
    <property type="match status" value="1"/>
</dbReference>